<reference evidence="4" key="1">
    <citation type="journal article" date="2018" name="Nature">
        <title>The evolutionary history of vertebrate RNA viruses.</title>
        <authorList>
            <person name="Shi M."/>
            <person name="Lin X.D."/>
            <person name="Chen X."/>
            <person name="Tian J.H."/>
            <person name="Chen L.J."/>
            <person name="Li K."/>
            <person name="Wang W."/>
            <person name="Eden J.S."/>
            <person name="Shen J.J."/>
            <person name="Liu L."/>
            <person name="Holmes E.C."/>
            <person name="Zhang Y.Z."/>
        </authorList>
    </citation>
    <scope>NUCLEOTIDE SEQUENCE</scope>
    <source>
        <strain evidence="4">XYHYC192174</strain>
    </source>
</reference>
<keyword evidence="2" id="KW-0946">Virion</keyword>
<evidence type="ECO:0000256" key="1">
    <source>
        <dbReference type="ARBA" id="ARBA00004328"/>
    </source>
</evidence>
<dbReference type="Gene3D" id="2.60.120.20">
    <property type="match status" value="1"/>
</dbReference>
<evidence type="ECO:0000256" key="3">
    <source>
        <dbReference type="SAM" id="MobiDB-lite"/>
    </source>
</evidence>
<comment type="subcellular location">
    <subcellularLocation>
        <location evidence="1">Virion</location>
    </subcellularLocation>
</comment>
<feature type="region of interest" description="Disordered" evidence="3">
    <location>
        <begin position="631"/>
        <end position="666"/>
    </location>
</feature>
<sequence>MPPKKPSTTKPKTAATQPKPQRVDKTTKPKPKAPKQKRSHANGGSVQSYSGSSIYGYVYGNDKMEWSVKQTIDVNPLSVSSIGDDPLLKTTTQMWSRYSLEKFDIELIPVAGLSAVQGSTGVCGLWDNAADATGPKTVNTAHKTFSRDAAVGRRTVVPLPKPRYPREYTIDIGADPNEARPYFGFVGVAGPTTSVYSNQAFYPGALFQTKVHYRYTFYGPKDASERGRLLNVQLDGTQVALVEENGKAALITITGDTPAFLQLIGELRLEYSAAAAAGRIIPGRSVWSWIKKALLKLVDWATVVAPVLPDPWGVIVGGGAFMVGGILQLTPDTARVQSVSMQLFRTAEEQAVGIPIMSTATRTTMLSASSGTALIQVNHPEEVVTGTTTHVLPPEPIDPASMRIEEFGNPAIPQGSGTVWLSILCATKSGGTWPLKLDTAPAQAGPIKLKGGRHTGEWTLKDNHIVAMYYDADSTMVPATSAILAELSHSPGGIPFCRNSLENIIKANTTRGLEQQTAKDSEVYQTALQLVPTGDSGGSFTWQAGDEYVWSKTGEYDKPTQTLIISPTSLNVYYWNMQVGQTGIPAVWEVLTTPATRTGPEQSARDGAVGWSTTNCSCDLYDLLGHDEVDAHPVRRREIPSPPPADDDSDSGEETTDDSGSSESDE</sequence>
<organism evidence="4">
    <name type="scientific">Wenling rattails astrovirus 4</name>
    <dbReference type="NCBI Taxonomy" id="2116138"/>
    <lineage>
        <taxon>Viruses</taxon>
        <taxon>Riboviria</taxon>
        <taxon>Orthornavirae</taxon>
        <taxon>Pisuviricota</taxon>
        <taxon>Stelpaviricetes</taxon>
        <taxon>Stellavirales</taxon>
        <taxon>Astroviridae</taxon>
    </lineage>
</organism>
<dbReference type="InterPro" id="IPR029053">
    <property type="entry name" value="Viral_coat"/>
</dbReference>
<feature type="compositionally biased region" description="Acidic residues" evidence="3">
    <location>
        <begin position="645"/>
        <end position="657"/>
    </location>
</feature>
<accession>A0A2P1GME0</accession>
<name>A0A2P1GME0_9VIRU</name>
<feature type="compositionally biased region" description="Basic residues" evidence="3">
    <location>
        <begin position="28"/>
        <end position="40"/>
    </location>
</feature>
<feature type="region of interest" description="Disordered" evidence="3">
    <location>
        <begin position="1"/>
        <end position="47"/>
    </location>
</feature>
<evidence type="ECO:0000256" key="2">
    <source>
        <dbReference type="ARBA" id="ARBA00022844"/>
    </source>
</evidence>
<dbReference type="GO" id="GO:0044423">
    <property type="term" value="C:virion component"/>
    <property type="evidence" value="ECO:0007669"/>
    <property type="project" value="UniProtKB-KW"/>
</dbReference>
<protein>
    <submittedName>
        <fullName evidence="4">Capsid protein</fullName>
    </submittedName>
</protein>
<proteinExistence type="predicted"/>
<feature type="compositionally biased region" description="Low complexity" evidence="3">
    <location>
        <begin position="1"/>
        <end position="20"/>
    </location>
</feature>
<evidence type="ECO:0000313" key="4">
    <source>
        <dbReference type="EMBL" id="AVM87154.1"/>
    </source>
</evidence>
<dbReference type="EMBL" id="MG599897">
    <property type="protein sequence ID" value="AVM87154.1"/>
    <property type="molecule type" value="Genomic_RNA"/>
</dbReference>